<evidence type="ECO:0000313" key="3">
    <source>
        <dbReference type="Proteomes" id="UP001187192"/>
    </source>
</evidence>
<organism evidence="2 3">
    <name type="scientific">Ficus carica</name>
    <name type="common">Common fig</name>
    <dbReference type="NCBI Taxonomy" id="3494"/>
    <lineage>
        <taxon>Eukaryota</taxon>
        <taxon>Viridiplantae</taxon>
        <taxon>Streptophyta</taxon>
        <taxon>Embryophyta</taxon>
        <taxon>Tracheophyta</taxon>
        <taxon>Spermatophyta</taxon>
        <taxon>Magnoliopsida</taxon>
        <taxon>eudicotyledons</taxon>
        <taxon>Gunneridae</taxon>
        <taxon>Pentapetalae</taxon>
        <taxon>rosids</taxon>
        <taxon>fabids</taxon>
        <taxon>Rosales</taxon>
        <taxon>Moraceae</taxon>
        <taxon>Ficeae</taxon>
        <taxon>Ficus</taxon>
    </lineage>
</organism>
<name>A0AA88EHE3_FICCA</name>
<dbReference type="SUPFAM" id="SSF52047">
    <property type="entry name" value="RNI-like"/>
    <property type="match status" value="1"/>
</dbReference>
<reference evidence="2" key="1">
    <citation type="submission" date="2023-07" db="EMBL/GenBank/DDBJ databases">
        <title>draft genome sequence of fig (Ficus carica).</title>
        <authorList>
            <person name="Takahashi T."/>
            <person name="Nishimura K."/>
        </authorList>
    </citation>
    <scope>NUCLEOTIDE SEQUENCE</scope>
</reference>
<proteinExistence type="predicted"/>
<evidence type="ECO:0000259" key="1">
    <source>
        <dbReference type="Pfam" id="PF23622"/>
    </source>
</evidence>
<keyword evidence="3" id="KW-1185">Reference proteome</keyword>
<dbReference type="AlphaFoldDB" id="A0AA88EHE3"/>
<protein>
    <recommendedName>
        <fullName evidence="1">At1g61320/AtMIF1 LRR domain-containing protein</fullName>
    </recommendedName>
</protein>
<evidence type="ECO:0000313" key="2">
    <source>
        <dbReference type="EMBL" id="GMN75024.1"/>
    </source>
</evidence>
<dbReference type="Pfam" id="PF23622">
    <property type="entry name" value="LRR_At1g61320_AtMIF1"/>
    <property type="match status" value="1"/>
</dbReference>
<feature type="domain" description="At1g61320/AtMIF1 LRR" evidence="1">
    <location>
        <begin position="1"/>
        <end position="143"/>
    </location>
</feature>
<dbReference type="Gene3D" id="3.80.10.10">
    <property type="entry name" value="Ribonuclease Inhibitor"/>
    <property type="match status" value="1"/>
</dbReference>
<dbReference type="Proteomes" id="UP001187192">
    <property type="component" value="Unassembled WGS sequence"/>
</dbReference>
<dbReference type="InterPro" id="IPR055357">
    <property type="entry name" value="LRR_At1g61320_AtMIF1"/>
</dbReference>
<dbReference type="InterPro" id="IPR032675">
    <property type="entry name" value="LRR_dom_sf"/>
</dbReference>
<accession>A0AA88EHE3</accession>
<sequence length="303" mass="34470">MNQWIDFAFSSGNNLKQLVIKGACCYGKIHFGCGFPLDLRTSNTLTTLDLYKCNFAADTSESIKFPSLRNLTLTDMELNPAIIHKTFLSGSPLLERLRLLGCDGLESLKVSGLVRLTSIAITNIDLERVDIHAPNLRVFSFLGFGIFHSRNIKLAACDKSLKKLLLSEVKFPTDDEYRLQTTVSRFVSLETLSLRHVYNLISDAAIEISSPSLRKLVLINCEGFNEDTVINAPKLRSVEFMDNGYPFYSLPKSNKLSRVQFSYSRRKNRHVNARLLRPLKEFFSKTNRIKDMSMTILCRKKQQ</sequence>
<comment type="caution">
    <text evidence="2">The sequence shown here is derived from an EMBL/GenBank/DDBJ whole genome shotgun (WGS) entry which is preliminary data.</text>
</comment>
<dbReference type="PANTHER" id="PTHR34145:SF28">
    <property type="entry name" value="F-BOX DOMAIN-CONTAINING PROTEIN"/>
    <property type="match status" value="1"/>
</dbReference>
<dbReference type="PANTHER" id="PTHR34145">
    <property type="entry name" value="OS02G0105600 PROTEIN"/>
    <property type="match status" value="1"/>
</dbReference>
<dbReference type="EMBL" id="BTGU01011101">
    <property type="protein sequence ID" value="GMN75024.1"/>
    <property type="molecule type" value="Genomic_DNA"/>
</dbReference>
<dbReference type="InterPro" id="IPR053772">
    <property type="entry name" value="At1g61320/At1g61330-like"/>
</dbReference>
<gene>
    <name evidence="2" type="ORF">TIFTF001_052508</name>
</gene>
<feature type="non-terminal residue" evidence="2">
    <location>
        <position position="303"/>
    </location>
</feature>